<gene>
    <name evidence="2" type="ORF">RM590_08330</name>
</gene>
<keyword evidence="3" id="KW-1185">Reference proteome</keyword>
<dbReference type="SUPFAM" id="SSF69572">
    <property type="entry name" value="Activating enzymes of the ubiquitin-like proteins"/>
    <property type="match status" value="1"/>
</dbReference>
<evidence type="ECO:0000313" key="3">
    <source>
        <dbReference type="Proteomes" id="UP001183246"/>
    </source>
</evidence>
<keyword evidence="2" id="KW-0808">Transferase</keyword>
<dbReference type="EMBL" id="JAVREL010000003">
    <property type="protein sequence ID" value="MDT0342631.1"/>
    <property type="molecule type" value="Genomic_DNA"/>
</dbReference>
<proteinExistence type="predicted"/>
<dbReference type="InterPro" id="IPR045886">
    <property type="entry name" value="ThiF/MoeB/HesA"/>
</dbReference>
<organism evidence="2 3">
    <name type="scientific">Streptomyces litchfieldiae</name>
    <dbReference type="NCBI Taxonomy" id="3075543"/>
    <lineage>
        <taxon>Bacteria</taxon>
        <taxon>Bacillati</taxon>
        <taxon>Actinomycetota</taxon>
        <taxon>Actinomycetes</taxon>
        <taxon>Kitasatosporales</taxon>
        <taxon>Streptomycetaceae</taxon>
        <taxon>Streptomyces</taxon>
    </lineage>
</organism>
<dbReference type="PANTHER" id="PTHR10953">
    <property type="entry name" value="UBIQUITIN-ACTIVATING ENZYME E1"/>
    <property type="match status" value="1"/>
</dbReference>
<sequence>MAVEPLWKPRVKPEHAAYRTVDGNIRIGSVVFGIGAEIKDPDGWLWTLTSGADGSRTVDALVRHVLSGHPQLRPAHVRDALDQLADAGFLENAAAGRPPTLSPREAERYSRGVPLLRWMDLSPRASAWEAQARLKEATVLLIGLGGVGGVAAQALVASGVGHLHCVDSDVVALSNLNRQVLYRESDLGAGKVPAALAHLRALNSDVTVTGAETRVSSADELAHLLADPPAGAPYDALLLCADQPPDIRRWANAVCRARGVPWVDGGYRGPLITAGVYSPGRGACWECLRAGEFDRRDLRLAPGQDESPASPRMPWNPVNAVTAGVAGSLMAHAALALLTGIPPTEPGFRFGLNLMALDDVTYSRFPPRADCPVCGTGAAG</sequence>
<dbReference type="InterPro" id="IPR035985">
    <property type="entry name" value="Ubiquitin-activating_enz"/>
</dbReference>
<dbReference type="GO" id="GO:0016779">
    <property type="term" value="F:nucleotidyltransferase activity"/>
    <property type="evidence" value="ECO:0007669"/>
    <property type="project" value="UniProtKB-KW"/>
</dbReference>
<dbReference type="InterPro" id="IPR000594">
    <property type="entry name" value="ThiF_NAD_FAD-bd"/>
</dbReference>
<dbReference type="Pfam" id="PF00899">
    <property type="entry name" value="ThiF"/>
    <property type="match status" value="1"/>
</dbReference>
<reference evidence="3" key="1">
    <citation type="submission" date="2023-07" db="EMBL/GenBank/DDBJ databases">
        <title>30 novel species of actinomycetes from the DSMZ collection.</title>
        <authorList>
            <person name="Nouioui I."/>
        </authorList>
    </citation>
    <scope>NUCLEOTIDE SEQUENCE [LARGE SCALE GENOMIC DNA]</scope>
    <source>
        <strain evidence="3">DSM 44938</strain>
    </source>
</reference>
<comment type="caution">
    <text evidence="2">The sequence shown here is derived from an EMBL/GenBank/DDBJ whole genome shotgun (WGS) entry which is preliminary data.</text>
</comment>
<protein>
    <submittedName>
        <fullName evidence="2">ThiF family adenylyltransferase</fullName>
    </submittedName>
</protein>
<dbReference type="PANTHER" id="PTHR10953:SF102">
    <property type="entry name" value="ADENYLYLTRANSFERASE AND SULFURTRANSFERASE MOCS3"/>
    <property type="match status" value="1"/>
</dbReference>
<name>A0ABU2MMC5_9ACTN</name>
<feature type="domain" description="THIF-type NAD/FAD binding fold" evidence="1">
    <location>
        <begin position="129"/>
        <end position="371"/>
    </location>
</feature>
<evidence type="ECO:0000313" key="2">
    <source>
        <dbReference type="EMBL" id="MDT0342631.1"/>
    </source>
</evidence>
<dbReference type="Gene3D" id="3.40.50.720">
    <property type="entry name" value="NAD(P)-binding Rossmann-like Domain"/>
    <property type="match status" value="1"/>
</dbReference>
<dbReference type="Proteomes" id="UP001183246">
    <property type="component" value="Unassembled WGS sequence"/>
</dbReference>
<evidence type="ECO:0000259" key="1">
    <source>
        <dbReference type="Pfam" id="PF00899"/>
    </source>
</evidence>
<keyword evidence="2" id="KW-0548">Nucleotidyltransferase</keyword>
<accession>A0ABU2MMC5</accession>